<keyword evidence="2" id="KW-1185">Reference proteome</keyword>
<evidence type="ECO:0000313" key="2">
    <source>
        <dbReference type="Proteomes" id="UP001321542"/>
    </source>
</evidence>
<reference evidence="1 2" key="2">
    <citation type="journal article" date="2023" name="ChemBioChem">
        <title>Acyltransferase Domain Exchange between Two Independent Type I Polyketide Synthases in the Same Producer Strain of Macrolide Antibiotics.</title>
        <authorList>
            <person name="Kudo F."/>
            <person name="Kishikawa K."/>
            <person name="Tsuboi K."/>
            <person name="Kido T."/>
            <person name="Usui T."/>
            <person name="Hashimoto J."/>
            <person name="Shin-Ya K."/>
            <person name="Miyanaga A."/>
            <person name="Eguchi T."/>
        </authorList>
    </citation>
    <scope>NUCLEOTIDE SEQUENCE [LARGE SCALE GENOMIC DNA]</scope>
    <source>
        <strain evidence="1 2">A-8890</strain>
    </source>
</reference>
<accession>A0ABN5VQP0</accession>
<evidence type="ECO:0000313" key="1">
    <source>
        <dbReference type="EMBL" id="BBC35764.1"/>
    </source>
</evidence>
<gene>
    <name evidence="1" type="ORF">SGFS_070580</name>
</gene>
<protein>
    <recommendedName>
        <fullName evidence="3">Transposase</fullName>
    </recommendedName>
</protein>
<dbReference type="Proteomes" id="UP001321542">
    <property type="component" value="Chromosome"/>
</dbReference>
<proteinExistence type="predicted"/>
<reference evidence="1 2" key="1">
    <citation type="journal article" date="2010" name="ChemBioChem">
        <title>Cloning and characterization of the biosynthetic gene cluster of 16-membered macrolide antibiotic FD-891: involvement of a dual functional cytochrome P450 monooxygenase catalyzing epoxidation and hydroxylation.</title>
        <authorList>
            <person name="Kudo F."/>
            <person name="Motegi A."/>
            <person name="Mizoue K."/>
            <person name="Eguchi T."/>
        </authorList>
    </citation>
    <scope>NUCLEOTIDE SEQUENCE [LARGE SCALE GENOMIC DNA]</scope>
    <source>
        <strain evidence="1 2">A-8890</strain>
    </source>
</reference>
<dbReference type="EMBL" id="AP018448">
    <property type="protein sequence ID" value="BBC35764.1"/>
    <property type="molecule type" value="Genomic_DNA"/>
</dbReference>
<organism evidence="1 2">
    <name type="scientific">Streptomyces graminofaciens</name>
    <dbReference type="NCBI Taxonomy" id="68212"/>
    <lineage>
        <taxon>Bacteria</taxon>
        <taxon>Bacillati</taxon>
        <taxon>Actinomycetota</taxon>
        <taxon>Actinomycetes</taxon>
        <taxon>Kitasatosporales</taxon>
        <taxon>Streptomycetaceae</taxon>
        <taxon>Streptomyces</taxon>
    </lineage>
</organism>
<evidence type="ECO:0008006" key="3">
    <source>
        <dbReference type="Google" id="ProtNLM"/>
    </source>
</evidence>
<sequence length="143" mass="15880">MALGVDADGVVVAEALPPELSAEQPAQAIATRHNSPATGFGKYLIAYAPALVVARDFRRRMETKRVCAREKNHISLCQMKIAIPWAVHGKRGIQQAIRTFEPVHIAPKATSPRFTGVLGFSKETDRLRRFSWASHMRTRESTT</sequence>
<name>A0ABN5VQP0_9ACTN</name>